<keyword evidence="2" id="KW-0472">Membrane</keyword>
<keyword evidence="2" id="KW-1133">Transmembrane helix</keyword>
<protein>
    <submittedName>
        <fullName evidence="3">Uncharacterized protein</fullName>
    </submittedName>
</protein>
<name>A0ABQ8SM13_PERAM</name>
<dbReference type="EMBL" id="JAJSOF020000025">
    <property type="protein sequence ID" value="KAJ4434677.1"/>
    <property type="molecule type" value="Genomic_DNA"/>
</dbReference>
<evidence type="ECO:0000313" key="3">
    <source>
        <dbReference type="EMBL" id="KAJ4434677.1"/>
    </source>
</evidence>
<keyword evidence="2" id="KW-0812">Transmembrane</keyword>
<sequence>MAGLCEGDNEPPGSLKAIRGPATKVTQHLLGKPWEKPQPSNLPRPGIEPGPPGFTARRDSHYPTERNSNTHASPSMRKHGFIREVQTSIARSLEGHGRQTKAGFLIAGVAWYSFCPHSLTSEYLKKIAEILLVLVCLAAVLVAVSGGFVAGPAAVVRAPHFDSAIIKSDRLGGNFAYSTAENHAFASINPVVQNVVHPVGVSYTAHTVAAPVAYAAPVAARVAAPIAAHIAAPIAAPVAAYGYGAPYLYR</sequence>
<evidence type="ECO:0000313" key="4">
    <source>
        <dbReference type="Proteomes" id="UP001148838"/>
    </source>
</evidence>
<feature type="transmembrane region" description="Helical" evidence="2">
    <location>
        <begin position="130"/>
        <end position="150"/>
    </location>
</feature>
<dbReference type="Proteomes" id="UP001148838">
    <property type="component" value="Unassembled WGS sequence"/>
</dbReference>
<feature type="region of interest" description="Disordered" evidence="1">
    <location>
        <begin position="31"/>
        <end position="78"/>
    </location>
</feature>
<organism evidence="3 4">
    <name type="scientific">Periplaneta americana</name>
    <name type="common">American cockroach</name>
    <name type="synonym">Blatta americana</name>
    <dbReference type="NCBI Taxonomy" id="6978"/>
    <lineage>
        <taxon>Eukaryota</taxon>
        <taxon>Metazoa</taxon>
        <taxon>Ecdysozoa</taxon>
        <taxon>Arthropoda</taxon>
        <taxon>Hexapoda</taxon>
        <taxon>Insecta</taxon>
        <taxon>Pterygota</taxon>
        <taxon>Neoptera</taxon>
        <taxon>Polyneoptera</taxon>
        <taxon>Dictyoptera</taxon>
        <taxon>Blattodea</taxon>
        <taxon>Blattoidea</taxon>
        <taxon>Blattidae</taxon>
        <taxon>Blattinae</taxon>
        <taxon>Periplaneta</taxon>
    </lineage>
</organism>
<feature type="compositionally biased region" description="Pro residues" evidence="1">
    <location>
        <begin position="40"/>
        <end position="52"/>
    </location>
</feature>
<gene>
    <name evidence="3" type="ORF">ANN_23245</name>
</gene>
<comment type="caution">
    <text evidence="3">The sequence shown here is derived from an EMBL/GenBank/DDBJ whole genome shotgun (WGS) entry which is preliminary data.</text>
</comment>
<keyword evidence="4" id="KW-1185">Reference proteome</keyword>
<reference evidence="3 4" key="1">
    <citation type="journal article" date="2022" name="Allergy">
        <title>Genome assembly and annotation of Periplaneta americana reveal a comprehensive cockroach allergen profile.</title>
        <authorList>
            <person name="Wang L."/>
            <person name="Xiong Q."/>
            <person name="Saelim N."/>
            <person name="Wang L."/>
            <person name="Nong W."/>
            <person name="Wan A.T."/>
            <person name="Shi M."/>
            <person name="Liu X."/>
            <person name="Cao Q."/>
            <person name="Hui J.H.L."/>
            <person name="Sookrung N."/>
            <person name="Leung T.F."/>
            <person name="Tungtrongchitr A."/>
            <person name="Tsui S.K.W."/>
        </authorList>
    </citation>
    <scope>NUCLEOTIDE SEQUENCE [LARGE SCALE GENOMIC DNA]</scope>
    <source>
        <strain evidence="3">PWHHKU_190912</strain>
    </source>
</reference>
<accession>A0ABQ8SM13</accession>
<proteinExistence type="predicted"/>
<evidence type="ECO:0000256" key="1">
    <source>
        <dbReference type="SAM" id="MobiDB-lite"/>
    </source>
</evidence>
<evidence type="ECO:0000256" key="2">
    <source>
        <dbReference type="SAM" id="Phobius"/>
    </source>
</evidence>